<organism evidence="1 2">
    <name type="scientific">Streptosporangium subroseum</name>
    <dbReference type="NCBI Taxonomy" id="106412"/>
    <lineage>
        <taxon>Bacteria</taxon>
        <taxon>Bacillati</taxon>
        <taxon>Actinomycetota</taxon>
        <taxon>Actinomycetes</taxon>
        <taxon>Streptosporangiales</taxon>
        <taxon>Streptosporangiaceae</taxon>
        <taxon>Streptosporangium</taxon>
    </lineage>
</organism>
<proteinExistence type="predicted"/>
<gene>
    <name evidence="1" type="ORF">SAMN05216276_104257</name>
</gene>
<evidence type="ECO:0000313" key="1">
    <source>
        <dbReference type="EMBL" id="SNT43019.1"/>
    </source>
</evidence>
<dbReference type="EMBL" id="FZOD01000042">
    <property type="protein sequence ID" value="SNT43019.1"/>
    <property type="molecule type" value="Genomic_DNA"/>
</dbReference>
<accession>A0A239MMF4</accession>
<protein>
    <submittedName>
        <fullName evidence="1">Uncharacterized protein</fullName>
    </submittedName>
</protein>
<keyword evidence="2" id="KW-1185">Reference proteome</keyword>
<name>A0A239MMF4_9ACTN</name>
<dbReference type="AlphaFoldDB" id="A0A239MMF4"/>
<dbReference type="Proteomes" id="UP000198282">
    <property type="component" value="Unassembled WGS sequence"/>
</dbReference>
<sequence>MSYFVYRTHYEGPLSKRVRHLPDATVLDWFRRGWAAVVGDGRWDATAWIQTELGGDVYGLHTLFERAREHGLPAPNSWQELRDLLREHLYFEGDLRVDEHSVRVHTDDDEVELPYFFFDDTLVAARPDAVAYLLHDDWPLPDAPEAPPPDGEGMTHAVLLTFYDSDSICWQPPFVFPGVRLPDLAAHLRATTPGLKEWPGELLVLRALVAPEDDDLGPALGRCNHWPSYEASTPEIAGGHHAAHEFAMRVLRNGEPDNGRDPGRTLLRSGTHLAQMSIHMHGFFGHQQWFLFDDVWAGQNEDLAGSLLRYATDWDPFDPGSR</sequence>
<dbReference type="RefSeq" id="WP_089211074.1">
    <property type="nucleotide sequence ID" value="NZ_FZOD01000042.1"/>
</dbReference>
<reference evidence="1 2" key="1">
    <citation type="submission" date="2017-06" db="EMBL/GenBank/DDBJ databases">
        <authorList>
            <person name="Kim H.J."/>
            <person name="Triplett B.A."/>
        </authorList>
    </citation>
    <scope>NUCLEOTIDE SEQUENCE [LARGE SCALE GENOMIC DNA]</scope>
    <source>
        <strain evidence="1 2">CGMCC 4.2132</strain>
    </source>
</reference>
<evidence type="ECO:0000313" key="2">
    <source>
        <dbReference type="Proteomes" id="UP000198282"/>
    </source>
</evidence>
<dbReference type="OrthoDB" id="3665167at2"/>